<dbReference type="EnsemblPlants" id="ORUFI02G17540.1">
    <property type="protein sequence ID" value="ORUFI02G17540.1"/>
    <property type="gene ID" value="ORUFI02G17540"/>
</dbReference>
<dbReference type="AlphaFoldDB" id="A0A0E0NEZ1"/>
<evidence type="ECO:0000313" key="2">
    <source>
        <dbReference type="Proteomes" id="UP000008022"/>
    </source>
</evidence>
<dbReference type="Gramene" id="ORUFI02G17540.1">
    <property type="protein sequence ID" value="ORUFI02G17540.1"/>
    <property type="gene ID" value="ORUFI02G17540"/>
</dbReference>
<keyword evidence="2" id="KW-1185">Reference proteome</keyword>
<dbReference type="Proteomes" id="UP000008022">
    <property type="component" value="Unassembled WGS sequence"/>
</dbReference>
<accession>A0A0E0NEZ1</accession>
<reference evidence="2" key="1">
    <citation type="submission" date="2013-06" db="EMBL/GenBank/DDBJ databases">
        <authorList>
            <person name="Zhao Q."/>
        </authorList>
    </citation>
    <scope>NUCLEOTIDE SEQUENCE</scope>
    <source>
        <strain evidence="2">cv. W1943</strain>
    </source>
</reference>
<name>A0A0E0NEZ1_ORYRU</name>
<organism evidence="1 2">
    <name type="scientific">Oryza rufipogon</name>
    <name type="common">Brownbeard rice</name>
    <name type="synonym">Asian wild rice</name>
    <dbReference type="NCBI Taxonomy" id="4529"/>
    <lineage>
        <taxon>Eukaryota</taxon>
        <taxon>Viridiplantae</taxon>
        <taxon>Streptophyta</taxon>
        <taxon>Embryophyta</taxon>
        <taxon>Tracheophyta</taxon>
        <taxon>Spermatophyta</taxon>
        <taxon>Magnoliopsida</taxon>
        <taxon>Liliopsida</taxon>
        <taxon>Poales</taxon>
        <taxon>Poaceae</taxon>
        <taxon>BOP clade</taxon>
        <taxon>Oryzoideae</taxon>
        <taxon>Oryzeae</taxon>
        <taxon>Oryzinae</taxon>
        <taxon>Oryza</taxon>
    </lineage>
</organism>
<dbReference type="HOGENOM" id="CLU_1247118_0_0_1"/>
<protein>
    <submittedName>
        <fullName evidence="1">Uncharacterized protein</fullName>
    </submittedName>
</protein>
<evidence type="ECO:0000313" key="1">
    <source>
        <dbReference type="EnsemblPlants" id="ORUFI02G17540.1"/>
    </source>
</evidence>
<reference evidence="1" key="2">
    <citation type="submission" date="2015-06" db="UniProtKB">
        <authorList>
            <consortium name="EnsemblPlants"/>
        </authorList>
    </citation>
    <scope>IDENTIFICATION</scope>
</reference>
<sequence length="222" mass="24805">MDERGVGDEPVLMGEVQQVGESNPTLSEASQRTGFTFNSVGHHAMGESSNCNLEGHNVVFRSDREKSEQVTQSNIKTILGYRTCMTLKTISWIQNLYDLREKWATIQKVVTVDHSKDETRVTFNSVDMNISCSCRKYTCLGEETTQPSNINIAGASQPTVQEPLDSNIVMPFGDISRMFVPPIRGEFTNLLFQAHHETTAAASASWRLEFENQDPNSSTSYD</sequence>
<proteinExistence type="predicted"/>